<keyword evidence="2 3" id="KW-1133">Transmembrane helix</keyword>
<dbReference type="Gene3D" id="1.10.1760.20">
    <property type="match status" value="1"/>
</dbReference>
<keyword evidence="5" id="KW-1185">Reference proteome</keyword>
<dbReference type="EMBL" id="FQWX01000007">
    <property type="protein sequence ID" value="SHG79021.1"/>
    <property type="molecule type" value="Genomic_DNA"/>
</dbReference>
<dbReference type="STRING" id="1121321.SAMN04488530_10793"/>
<evidence type="ECO:0000256" key="2">
    <source>
        <dbReference type="ARBA" id="ARBA00022989"/>
    </source>
</evidence>
<gene>
    <name evidence="4" type="ORF">SAMN04488530_10793</name>
</gene>
<evidence type="ECO:0000256" key="3">
    <source>
        <dbReference type="SAM" id="Phobius"/>
    </source>
</evidence>
<feature type="transmembrane region" description="Helical" evidence="3">
    <location>
        <begin position="41"/>
        <end position="66"/>
    </location>
</feature>
<dbReference type="OrthoDB" id="411368at2"/>
<keyword evidence="3" id="KW-0472">Membrane</keyword>
<dbReference type="AlphaFoldDB" id="A0A1M5MP21"/>
<evidence type="ECO:0000256" key="1">
    <source>
        <dbReference type="ARBA" id="ARBA00022692"/>
    </source>
</evidence>
<reference evidence="5" key="1">
    <citation type="submission" date="2016-11" db="EMBL/GenBank/DDBJ databases">
        <authorList>
            <person name="Varghese N."/>
            <person name="Submissions S."/>
        </authorList>
    </citation>
    <scope>NUCLEOTIDE SEQUENCE [LARGE SCALE GENOMIC DNA]</scope>
    <source>
        <strain evidence="5">DSM 2635</strain>
    </source>
</reference>
<organism evidence="4 5">
    <name type="scientific">Asaccharospora irregularis DSM 2635</name>
    <dbReference type="NCBI Taxonomy" id="1121321"/>
    <lineage>
        <taxon>Bacteria</taxon>
        <taxon>Bacillati</taxon>
        <taxon>Bacillota</taxon>
        <taxon>Clostridia</taxon>
        <taxon>Peptostreptococcales</taxon>
        <taxon>Peptostreptococcaceae</taxon>
        <taxon>Asaccharospora</taxon>
    </lineage>
</organism>
<dbReference type="Pfam" id="PF07155">
    <property type="entry name" value="ECF-ribofla_trS"/>
    <property type="match status" value="1"/>
</dbReference>
<protein>
    <submittedName>
        <fullName evidence="4">Uncharacterized membrane protein</fullName>
    </submittedName>
</protein>
<dbReference type="PANTHER" id="PTHR37815:SF3">
    <property type="entry name" value="UPF0397 PROTEIN SPR0429"/>
    <property type="match status" value="1"/>
</dbReference>
<proteinExistence type="predicted"/>
<dbReference type="PANTHER" id="PTHR37815">
    <property type="entry name" value="UPF0397 PROTEIN BC_2624-RELATED"/>
    <property type="match status" value="1"/>
</dbReference>
<dbReference type="RefSeq" id="WP_073124900.1">
    <property type="nucleotide sequence ID" value="NZ_BAABCH010000024.1"/>
</dbReference>
<evidence type="ECO:0000313" key="4">
    <source>
        <dbReference type="EMBL" id="SHG79021.1"/>
    </source>
</evidence>
<dbReference type="Proteomes" id="UP000243255">
    <property type="component" value="Unassembled WGS sequence"/>
</dbReference>
<feature type="transmembrane region" description="Helical" evidence="3">
    <location>
        <begin position="140"/>
        <end position="160"/>
    </location>
</feature>
<dbReference type="GO" id="GO:0016020">
    <property type="term" value="C:membrane"/>
    <property type="evidence" value="ECO:0007669"/>
    <property type="project" value="InterPro"/>
</dbReference>
<feature type="transmembrane region" description="Helical" evidence="3">
    <location>
        <begin position="107"/>
        <end position="134"/>
    </location>
</feature>
<keyword evidence="1 3" id="KW-0812">Transmembrane</keyword>
<sequence>MNYKTKKIVLNGLMTALVCIATMVIQVPTPGTNGYVNVGDAVIFITSILFGPLAGMLAGGVGSALADLLSGYPHWALFTLIIKGLEGYLVGIIVGKSNTISRNIFSISIGIVVMVIGYFLAGAILKGSFIVSAASIPSNIVQGIVSMIIAVPLALSLKNVEYIKSFNKSKTA</sequence>
<feature type="transmembrane region" description="Helical" evidence="3">
    <location>
        <begin position="12"/>
        <end position="29"/>
    </location>
</feature>
<evidence type="ECO:0000313" key="5">
    <source>
        <dbReference type="Proteomes" id="UP000243255"/>
    </source>
</evidence>
<dbReference type="InterPro" id="IPR009825">
    <property type="entry name" value="ECF_substrate-spec-like"/>
</dbReference>
<accession>A0A1M5MP21</accession>
<name>A0A1M5MP21_9FIRM</name>